<accession>A0A0F9S3R7</accession>
<comment type="caution">
    <text evidence="2">The sequence shown here is derived from an EMBL/GenBank/DDBJ whole genome shotgun (WGS) entry which is preliminary data.</text>
</comment>
<evidence type="ECO:0000256" key="1">
    <source>
        <dbReference type="SAM" id="Phobius"/>
    </source>
</evidence>
<dbReference type="AlphaFoldDB" id="A0A0F9S3R7"/>
<keyword evidence="1" id="KW-0472">Membrane</keyword>
<organism evidence="2">
    <name type="scientific">marine sediment metagenome</name>
    <dbReference type="NCBI Taxonomy" id="412755"/>
    <lineage>
        <taxon>unclassified sequences</taxon>
        <taxon>metagenomes</taxon>
        <taxon>ecological metagenomes</taxon>
    </lineage>
</organism>
<protein>
    <submittedName>
        <fullName evidence="2">Uncharacterized protein</fullName>
    </submittedName>
</protein>
<evidence type="ECO:0000313" key="2">
    <source>
        <dbReference type="EMBL" id="KKN56882.1"/>
    </source>
</evidence>
<name>A0A0F9S3R7_9ZZZZ</name>
<keyword evidence="1" id="KW-0812">Transmembrane</keyword>
<reference evidence="2" key="1">
    <citation type="journal article" date="2015" name="Nature">
        <title>Complex archaea that bridge the gap between prokaryotes and eukaryotes.</title>
        <authorList>
            <person name="Spang A."/>
            <person name="Saw J.H."/>
            <person name="Jorgensen S.L."/>
            <person name="Zaremba-Niedzwiedzka K."/>
            <person name="Martijn J."/>
            <person name="Lind A.E."/>
            <person name="van Eijk R."/>
            <person name="Schleper C."/>
            <person name="Guy L."/>
            <person name="Ettema T.J."/>
        </authorList>
    </citation>
    <scope>NUCLEOTIDE SEQUENCE</scope>
</reference>
<keyword evidence="1" id="KW-1133">Transmembrane helix</keyword>
<feature type="transmembrane region" description="Helical" evidence="1">
    <location>
        <begin position="26"/>
        <end position="43"/>
    </location>
</feature>
<dbReference type="EMBL" id="LAZR01000828">
    <property type="protein sequence ID" value="KKN56882.1"/>
    <property type="molecule type" value="Genomic_DNA"/>
</dbReference>
<proteinExistence type="predicted"/>
<gene>
    <name evidence="2" type="ORF">LCGC14_0568070</name>
</gene>
<sequence length="63" mass="6886">MTARIERVRGLAGLVTLTGLAADKEAAVIAGLVVILGLTFLAPRLERRRQIFKTNEQPREVDA</sequence>